<accession>A0A0C1E2N3</accession>
<dbReference type="InterPro" id="IPR036864">
    <property type="entry name" value="Zn2-C6_fun-type_DNA-bd_sf"/>
</dbReference>
<reference evidence="9 10" key="1">
    <citation type="submission" date="2014-11" db="EMBL/GenBank/DDBJ databases">
        <title>Genomics derived discovery of secondary metabolites biosynthetic gene clusters in Aspergillus ustus.</title>
        <authorList>
            <person name="Pi B."/>
            <person name="Dai F."/>
            <person name="Song X."/>
            <person name="Zhu C."/>
            <person name="Li H."/>
            <person name="Yu D."/>
        </authorList>
    </citation>
    <scope>NUCLEOTIDE SEQUENCE [LARGE SCALE GENOMIC DNA]</scope>
    <source>
        <strain evidence="9 10">3.3904</strain>
    </source>
</reference>
<gene>
    <name evidence="9" type="ORF">HK57_00421</name>
</gene>
<proteinExistence type="predicted"/>
<dbReference type="Proteomes" id="UP000053475">
    <property type="component" value="Unassembled WGS sequence"/>
</dbReference>
<dbReference type="InterPro" id="IPR007219">
    <property type="entry name" value="XnlR_reg_dom"/>
</dbReference>
<evidence type="ECO:0000313" key="9">
    <source>
        <dbReference type="EMBL" id="KIA75807.1"/>
    </source>
</evidence>
<evidence type="ECO:0000256" key="4">
    <source>
        <dbReference type="ARBA" id="ARBA00023125"/>
    </source>
</evidence>
<dbReference type="GO" id="GO:0005634">
    <property type="term" value="C:nucleus"/>
    <property type="evidence" value="ECO:0007669"/>
    <property type="project" value="UniProtKB-SubCell"/>
</dbReference>
<comment type="caution">
    <text evidence="9">The sequence shown here is derived from an EMBL/GenBank/DDBJ whole genome shotgun (WGS) entry which is preliminary data.</text>
</comment>
<evidence type="ECO:0000256" key="6">
    <source>
        <dbReference type="ARBA" id="ARBA00023242"/>
    </source>
</evidence>
<keyword evidence="5" id="KW-0804">Transcription</keyword>
<dbReference type="PROSITE" id="PS00463">
    <property type="entry name" value="ZN2_CY6_FUNGAL_1"/>
    <property type="match status" value="1"/>
</dbReference>
<dbReference type="GO" id="GO:0003677">
    <property type="term" value="F:DNA binding"/>
    <property type="evidence" value="ECO:0007669"/>
    <property type="project" value="UniProtKB-KW"/>
</dbReference>
<dbReference type="GO" id="GO:0006351">
    <property type="term" value="P:DNA-templated transcription"/>
    <property type="evidence" value="ECO:0007669"/>
    <property type="project" value="InterPro"/>
</dbReference>
<evidence type="ECO:0000313" key="10">
    <source>
        <dbReference type="Proteomes" id="UP000053475"/>
    </source>
</evidence>
<evidence type="ECO:0000259" key="8">
    <source>
        <dbReference type="PROSITE" id="PS50048"/>
    </source>
</evidence>
<dbReference type="Pfam" id="PF00172">
    <property type="entry name" value="Zn_clus"/>
    <property type="match status" value="1"/>
</dbReference>
<evidence type="ECO:0000256" key="3">
    <source>
        <dbReference type="ARBA" id="ARBA00023015"/>
    </source>
</evidence>
<feature type="region of interest" description="Disordered" evidence="7">
    <location>
        <begin position="37"/>
        <end position="61"/>
    </location>
</feature>
<dbReference type="AlphaFoldDB" id="A0A0C1E2N3"/>
<organism evidence="9 10">
    <name type="scientific">Aspergillus ustus</name>
    <dbReference type="NCBI Taxonomy" id="40382"/>
    <lineage>
        <taxon>Eukaryota</taxon>
        <taxon>Fungi</taxon>
        <taxon>Dikarya</taxon>
        <taxon>Ascomycota</taxon>
        <taxon>Pezizomycotina</taxon>
        <taxon>Eurotiomycetes</taxon>
        <taxon>Eurotiomycetidae</taxon>
        <taxon>Eurotiales</taxon>
        <taxon>Aspergillaceae</taxon>
        <taxon>Aspergillus</taxon>
        <taxon>Aspergillus subgen. Nidulantes</taxon>
    </lineage>
</organism>
<dbReference type="CDD" id="cd12148">
    <property type="entry name" value="fungal_TF_MHR"/>
    <property type="match status" value="1"/>
</dbReference>
<evidence type="ECO:0000256" key="2">
    <source>
        <dbReference type="ARBA" id="ARBA00022723"/>
    </source>
</evidence>
<feature type="compositionally biased region" description="Low complexity" evidence="7">
    <location>
        <begin position="490"/>
        <end position="508"/>
    </location>
</feature>
<dbReference type="Gene3D" id="4.10.240.10">
    <property type="entry name" value="Zn(2)-C6 fungal-type DNA-binding domain"/>
    <property type="match status" value="1"/>
</dbReference>
<dbReference type="InterPro" id="IPR001138">
    <property type="entry name" value="Zn2Cys6_DnaBD"/>
</dbReference>
<dbReference type="GO" id="GO:0000981">
    <property type="term" value="F:DNA-binding transcription factor activity, RNA polymerase II-specific"/>
    <property type="evidence" value="ECO:0007669"/>
    <property type="project" value="InterPro"/>
</dbReference>
<dbReference type="SUPFAM" id="SSF57701">
    <property type="entry name" value="Zn2/Cys6 DNA-binding domain"/>
    <property type="match status" value="1"/>
</dbReference>
<feature type="region of interest" description="Disordered" evidence="7">
    <location>
        <begin position="485"/>
        <end position="510"/>
    </location>
</feature>
<name>A0A0C1E2N3_ASPUT</name>
<protein>
    <submittedName>
        <fullName evidence="9">C6 transcription factor</fullName>
    </submittedName>
</protein>
<keyword evidence="3" id="KW-0805">Transcription regulation</keyword>
<evidence type="ECO:0000256" key="7">
    <source>
        <dbReference type="SAM" id="MobiDB-lite"/>
    </source>
</evidence>
<evidence type="ECO:0000256" key="1">
    <source>
        <dbReference type="ARBA" id="ARBA00004123"/>
    </source>
</evidence>
<feature type="domain" description="Zn(2)-C6 fungal-type" evidence="8">
    <location>
        <begin position="92"/>
        <end position="122"/>
    </location>
</feature>
<keyword evidence="2" id="KW-0479">Metal-binding</keyword>
<dbReference type="PROSITE" id="PS50048">
    <property type="entry name" value="ZN2_CY6_FUNGAL_2"/>
    <property type="match status" value="1"/>
</dbReference>
<keyword evidence="10" id="KW-1185">Reference proteome</keyword>
<feature type="compositionally biased region" description="Low complexity" evidence="7">
    <location>
        <begin position="51"/>
        <end position="61"/>
    </location>
</feature>
<dbReference type="PANTHER" id="PTHR47338">
    <property type="entry name" value="ZN(II)2CYS6 TRANSCRIPTION FACTOR (EUROFUNG)-RELATED"/>
    <property type="match status" value="1"/>
</dbReference>
<keyword evidence="4" id="KW-0238">DNA-binding</keyword>
<dbReference type="GO" id="GO:0008270">
    <property type="term" value="F:zinc ion binding"/>
    <property type="evidence" value="ECO:0007669"/>
    <property type="project" value="InterPro"/>
</dbReference>
<sequence length="595" mass="65978">MAHDGDGNILRSAGLVDGGSLPDFHHRVSPAQQPVMSAYNSNHTAGPVPASSSSSSSHFSSLPATTYSNLKITTGMNGNRPPGDTPVYAANACTSCRNQKRRCDKRLPSCSRCIKMTIKCSYYWEQPGFQLNPQTSISDFLLFHIPVTGDRMWFPGTFESLQPYQQNIDARRLDIDRFFGGLAMTSMVEQNQSLAGVLESYFGNIHPWLPVIHHRTFHTRAGQLGVAPEAEVGLIFLVMMLVLEGQGHDSGKGPTSQSQLYNLCRYLFSFLQMSRSPSLELVQAGLLLAVYELGSGHSQAASLSIGTCARLGYVLRLNVDNNEQHTISWIRAEEQRRVWLGVYMFDRLTHQLERTPSTPHAVEEPQPEYRLPIDDREWDRPPESTAGLGFFQAAFSTPIHIPLCYFAREIQAVRILGQVQMLSRITDPDILRRQIDAIDGILIQFMERLFEQTPGSWQELCGANATTLMAGIILHHTRLTFETATQAVTPSSTSSSSPSPSSFASSSPESERSMLALRSLTNMVRDICAKFSALDENRKLRCVPLPSLICTGEAARAAHWLNHQTAPGTNIDVDPFRTVIAYAARSWPIAGMWGF</sequence>
<dbReference type="PANTHER" id="PTHR47338:SF20">
    <property type="entry name" value="ZN(II)2CYS6 TRANSCRIPTION FACTOR (EUROFUNG)"/>
    <property type="match status" value="1"/>
</dbReference>
<keyword evidence="6" id="KW-0539">Nucleus</keyword>
<dbReference type="InterPro" id="IPR050815">
    <property type="entry name" value="TF_fung"/>
</dbReference>
<comment type="subcellular location">
    <subcellularLocation>
        <location evidence="1">Nucleus</location>
    </subcellularLocation>
</comment>
<dbReference type="EMBL" id="JOMC01000036">
    <property type="protein sequence ID" value="KIA75807.1"/>
    <property type="molecule type" value="Genomic_DNA"/>
</dbReference>
<dbReference type="SMART" id="SM00066">
    <property type="entry name" value="GAL4"/>
    <property type="match status" value="1"/>
</dbReference>
<evidence type="ECO:0000256" key="5">
    <source>
        <dbReference type="ARBA" id="ARBA00023163"/>
    </source>
</evidence>
<dbReference type="Pfam" id="PF04082">
    <property type="entry name" value="Fungal_trans"/>
    <property type="match status" value="1"/>
</dbReference>
<dbReference type="CDD" id="cd00067">
    <property type="entry name" value="GAL4"/>
    <property type="match status" value="1"/>
</dbReference>